<keyword evidence="4" id="KW-1185">Reference proteome</keyword>
<feature type="compositionally biased region" description="Low complexity" evidence="1">
    <location>
        <begin position="218"/>
        <end position="255"/>
    </location>
</feature>
<evidence type="ECO:0000313" key="4">
    <source>
        <dbReference type="Proteomes" id="UP001375240"/>
    </source>
</evidence>
<evidence type="ECO:0000313" key="3">
    <source>
        <dbReference type="EMBL" id="KAK6359231.1"/>
    </source>
</evidence>
<name>A0AAV9VDL2_9PEZI</name>
<feature type="compositionally biased region" description="Acidic residues" evidence="1">
    <location>
        <begin position="315"/>
        <end position="330"/>
    </location>
</feature>
<evidence type="ECO:0000256" key="1">
    <source>
        <dbReference type="SAM" id="MobiDB-lite"/>
    </source>
</evidence>
<dbReference type="PROSITE" id="PS50181">
    <property type="entry name" value="FBOX"/>
    <property type="match status" value="1"/>
</dbReference>
<feature type="compositionally biased region" description="Low complexity" evidence="1">
    <location>
        <begin position="139"/>
        <end position="156"/>
    </location>
</feature>
<comment type="caution">
    <text evidence="3">The sequence shown here is derived from an EMBL/GenBank/DDBJ whole genome shotgun (WGS) entry which is preliminary data.</text>
</comment>
<dbReference type="InterPro" id="IPR001810">
    <property type="entry name" value="F-box_dom"/>
</dbReference>
<dbReference type="AlphaFoldDB" id="A0AAV9VDL2"/>
<reference evidence="3 4" key="1">
    <citation type="submission" date="2019-10" db="EMBL/GenBank/DDBJ databases">
        <authorList>
            <person name="Palmer J.M."/>
        </authorList>
    </citation>
    <scope>NUCLEOTIDE SEQUENCE [LARGE SCALE GENOMIC DNA]</scope>
    <source>
        <strain evidence="3 4">TWF696</strain>
    </source>
</reference>
<dbReference type="SUPFAM" id="SSF81383">
    <property type="entry name" value="F-box domain"/>
    <property type="match status" value="1"/>
</dbReference>
<dbReference type="Gene3D" id="1.20.1280.50">
    <property type="match status" value="1"/>
</dbReference>
<organism evidence="3 4">
    <name type="scientific">Orbilia brochopaga</name>
    <dbReference type="NCBI Taxonomy" id="3140254"/>
    <lineage>
        <taxon>Eukaryota</taxon>
        <taxon>Fungi</taxon>
        <taxon>Dikarya</taxon>
        <taxon>Ascomycota</taxon>
        <taxon>Pezizomycotina</taxon>
        <taxon>Orbiliomycetes</taxon>
        <taxon>Orbiliales</taxon>
        <taxon>Orbiliaceae</taxon>
        <taxon>Orbilia</taxon>
    </lineage>
</organism>
<accession>A0AAV9VDL2</accession>
<feature type="region of interest" description="Disordered" evidence="1">
    <location>
        <begin position="210"/>
        <end position="260"/>
    </location>
</feature>
<feature type="domain" description="F-box" evidence="2">
    <location>
        <begin position="7"/>
        <end position="53"/>
    </location>
</feature>
<dbReference type="Proteomes" id="UP001375240">
    <property type="component" value="Unassembled WGS sequence"/>
</dbReference>
<dbReference type="InterPro" id="IPR036047">
    <property type="entry name" value="F-box-like_dom_sf"/>
</dbReference>
<evidence type="ECO:0000259" key="2">
    <source>
        <dbReference type="PROSITE" id="PS50181"/>
    </source>
</evidence>
<gene>
    <name evidence="3" type="ORF">TWF696_000395</name>
</gene>
<dbReference type="EMBL" id="JAVHNQ010000001">
    <property type="protein sequence ID" value="KAK6359231.1"/>
    <property type="molecule type" value="Genomic_DNA"/>
</dbReference>
<feature type="region of interest" description="Disordered" evidence="1">
    <location>
        <begin position="136"/>
        <end position="163"/>
    </location>
</feature>
<dbReference type="Pfam" id="PF12937">
    <property type="entry name" value="F-box-like"/>
    <property type="match status" value="1"/>
</dbReference>
<feature type="region of interest" description="Disordered" evidence="1">
    <location>
        <begin position="314"/>
        <end position="340"/>
    </location>
</feature>
<proteinExistence type="predicted"/>
<sequence>MEVDAPSASIGDLPTELHEQIIGYLPWHDQLNCEHVCKVWREIIRGRHTAGRYSIAPWLPVQNYDLAFYDPLQIHSLLVEGKTLTFKCSDKYSLLGSSYIVDEYLINEIAGGLDEGEAIETVQCITSLDITDKIEQQQAPAEGSSDGSSSSQQSAAPAPPPPVRAPIANLSVLNDMVVLPSLVYEDQIAKLHARFTLMGDVDTEIPIVEENSQSENTAGESSQEGTQESTQEGTQEATQEGTQEGTAAQETTTTQPPIPTKIVTTRMAISSGNFVCDVVKDTGDTYSCLTLGKLLLEIRYYLIKDVCDREKLLDGDESDSDSESEDEGDASDPQPQEAVDPEVLVAQQIAKTERKKALENAEIIVEGLHFVRGAGNQALTIVFNGELVTEGSKEVKV</sequence>
<protein>
    <recommendedName>
        <fullName evidence="2">F-box domain-containing protein</fullName>
    </recommendedName>
</protein>
<dbReference type="SMART" id="SM00256">
    <property type="entry name" value="FBOX"/>
    <property type="match status" value="1"/>
</dbReference>